<keyword evidence="12" id="KW-1185">Reference proteome</keyword>
<dbReference type="PROSITE" id="PS51050">
    <property type="entry name" value="ZF_CW"/>
    <property type="match status" value="1"/>
</dbReference>
<sequence length="172" mass="19746">MVKNGRLGACWTYMYAVQCGKCLKWRQILTQEEFEVIRANVSKDPFVCNNKLKAKCDDPADLEFDSSRTWVMDKPDVPKTPPGFQRDVILRKDYSKMDAHYTSPEGKRLRSSVEVATFLDENPEYKKSISVADFSFITPKVVPETVPKDFVRKLRPEKKIVKHGGKMFFGSA</sequence>
<comment type="caution">
    <text evidence="11">The sequence shown here is derived from an EMBL/GenBank/DDBJ whole genome shotgun (WGS) entry which is preliminary data.</text>
</comment>
<keyword evidence="6" id="KW-0238">DNA-binding</keyword>
<organism evidence="11 12">
    <name type="scientific">Heracleum sosnowskyi</name>
    <dbReference type="NCBI Taxonomy" id="360622"/>
    <lineage>
        <taxon>Eukaryota</taxon>
        <taxon>Viridiplantae</taxon>
        <taxon>Streptophyta</taxon>
        <taxon>Embryophyta</taxon>
        <taxon>Tracheophyta</taxon>
        <taxon>Spermatophyta</taxon>
        <taxon>Magnoliopsida</taxon>
        <taxon>eudicotyledons</taxon>
        <taxon>Gunneridae</taxon>
        <taxon>Pentapetalae</taxon>
        <taxon>asterids</taxon>
        <taxon>campanulids</taxon>
        <taxon>Apiales</taxon>
        <taxon>Apiaceae</taxon>
        <taxon>Apioideae</taxon>
        <taxon>apioid superclade</taxon>
        <taxon>Tordylieae</taxon>
        <taxon>Tordyliinae</taxon>
        <taxon>Heracleum</taxon>
    </lineage>
</organism>
<dbReference type="PROSITE" id="PS50982">
    <property type="entry name" value="MBD"/>
    <property type="match status" value="1"/>
</dbReference>
<evidence type="ECO:0000256" key="8">
    <source>
        <dbReference type="ARBA" id="ARBA00023242"/>
    </source>
</evidence>
<dbReference type="Pfam" id="PF07496">
    <property type="entry name" value="zf-CW"/>
    <property type="match status" value="1"/>
</dbReference>
<dbReference type="Gene3D" id="3.30.890.10">
    <property type="entry name" value="Methyl-cpg-binding Protein 2, Chain A"/>
    <property type="match status" value="1"/>
</dbReference>
<reference evidence="11" key="1">
    <citation type="submission" date="2023-02" db="EMBL/GenBank/DDBJ databases">
        <title>Genome of toxic invasive species Heracleum sosnowskyi carries increased number of genes despite the absence of recent whole-genome duplications.</title>
        <authorList>
            <person name="Schelkunov M."/>
            <person name="Shtratnikova V."/>
            <person name="Makarenko M."/>
            <person name="Klepikova A."/>
            <person name="Omelchenko D."/>
            <person name="Novikova G."/>
            <person name="Obukhova E."/>
            <person name="Bogdanov V."/>
            <person name="Penin A."/>
            <person name="Logacheva M."/>
        </authorList>
    </citation>
    <scope>NUCLEOTIDE SEQUENCE</scope>
    <source>
        <strain evidence="11">Hsosn_3</strain>
        <tissue evidence="11">Leaf</tissue>
    </source>
</reference>
<evidence type="ECO:0000256" key="3">
    <source>
        <dbReference type="ARBA" id="ARBA00022771"/>
    </source>
</evidence>
<reference evidence="11" key="2">
    <citation type="submission" date="2023-05" db="EMBL/GenBank/DDBJ databases">
        <authorList>
            <person name="Schelkunov M.I."/>
        </authorList>
    </citation>
    <scope>NUCLEOTIDE SEQUENCE</scope>
    <source>
        <strain evidence="11">Hsosn_3</strain>
        <tissue evidence="11">Leaf</tissue>
    </source>
</reference>
<keyword evidence="7" id="KW-0804">Transcription</keyword>
<evidence type="ECO:0000256" key="5">
    <source>
        <dbReference type="ARBA" id="ARBA00023015"/>
    </source>
</evidence>
<dbReference type="SMART" id="SM00391">
    <property type="entry name" value="MBD"/>
    <property type="match status" value="1"/>
</dbReference>
<evidence type="ECO:0000259" key="10">
    <source>
        <dbReference type="PROSITE" id="PS51050"/>
    </source>
</evidence>
<evidence type="ECO:0000313" key="12">
    <source>
        <dbReference type="Proteomes" id="UP001237642"/>
    </source>
</evidence>
<gene>
    <name evidence="11" type="ORF">POM88_053032</name>
</gene>
<dbReference type="GO" id="GO:0003677">
    <property type="term" value="F:DNA binding"/>
    <property type="evidence" value="ECO:0007669"/>
    <property type="project" value="UniProtKB-KW"/>
</dbReference>
<dbReference type="SUPFAM" id="SSF54171">
    <property type="entry name" value="DNA-binding domain"/>
    <property type="match status" value="1"/>
</dbReference>
<name>A0AAD8GR70_9APIA</name>
<keyword evidence="4" id="KW-0862">Zinc</keyword>
<accession>A0AAD8GR70</accession>
<evidence type="ECO:0000256" key="1">
    <source>
        <dbReference type="ARBA" id="ARBA00004123"/>
    </source>
</evidence>
<dbReference type="GO" id="GO:0005634">
    <property type="term" value="C:nucleus"/>
    <property type="evidence" value="ECO:0007669"/>
    <property type="project" value="UniProtKB-SubCell"/>
</dbReference>
<dbReference type="CDD" id="cd01396">
    <property type="entry name" value="MeCP2_MBD"/>
    <property type="match status" value="1"/>
</dbReference>
<dbReference type="PANTHER" id="PTHR12396">
    <property type="entry name" value="METHYL-CPG BINDING PROTEIN, MBD"/>
    <property type="match status" value="1"/>
</dbReference>
<comment type="subcellular location">
    <subcellularLocation>
        <location evidence="1">Nucleus</location>
    </subcellularLocation>
</comment>
<proteinExistence type="predicted"/>
<protein>
    <submittedName>
        <fullName evidence="11">Methyl-CpG-binding domain-containing protein 4</fullName>
    </submittedName>
</protein>
<dbReference type="InterPro" id="IPR011124">
    <property type="entry name" value="Znf_CW"/>
</dbReference>
<dbReference type="Gene3D" id="3.30.40.100">
    <property type="match status" value="1"/>
</dbReference>
<keyword evidence="2" id="KW-0479">Metal-binding</keyword>
<dbReference type="EMBL" id="JAUIZM010000015">
    <property type="protein sequence ID" value="KAK1352601.1"/>
    <property type="molecule type" value="Genomic_DNA"/>
</dbReference>
<dbReference type="GO" id="GO:0008270">
    <property type="term" value="F:zinc ion binding"/>
    <property type="evidence" value="ECO:0007669"/>
    <property type="project" value="UniProtKB-KW"/>
</dbReference>
<evidence type="ECO:0000259" key="9">
    <source>
        <dbReference type="PROSITE" id="PS50982"/>
    </source>
</evidence>
<dbReference type="AlphaFoldDB" id="A0AAD8GR70"/>
<dbReference type="InterPro" id="IPR001739">
    <property type="entry name" value="Methyl_CpG_DNA-bd"/>
</dbReference>
<evidence type="ECO:0000256" key="4">
    <source>
        <dbReference type="ARBA" id="ARBA00022833"/>
    </source>
</evidence>
<evidence type="ECO:0000313" key="11">
    <source>
        <dbReference type="EMBL" id="KAK1352601.1"/>
    </source>
</evidence>
<dbReference type="Pfam" id="PF01429">
    <property type="entry name" value="MBD"/>
    <property type="match status" value="1"/>
</dbReference>
<evidence type="ECO:0000256" key="7">
    <source>
        <dbReference type="ARBA" id="ARBA00023163"/>
    </source>
</evidence>
<dbReference type="PANTHER" id="PTHR12396:SF10">
    <property type="entry name" value="METHYL-CPG-BINDING DOMAIN-CONTAINING PROTEIN 1-RELATED"/>
    <property type="match status" value="1"/>
</dbReference>
<keyword evidence="5" id="KW-0805">Transcription regulation</keyword>
<keyword evidence="3" id="KW-0863">Zinc-finger</keyword>
<keyword evidence="8" id="KW-0539">Nucleus</keyword>
<evidence type="ECO:0000256" key="6">
    <source>
        <dbReference type="ARBA" id="ARBA00023125"/>
    </source>
</evidence>
<dbReference type="InterPro" id="IPR016177">
    <property type="entry name" value="DNA-bd_dom_sf"/>
</dbReference>
<evidence type="ECO:0000256" key="2">
    <source>
        <dbReference type="ARBA" id="ARBA00022723"/>
    </source>
</evidence>
<feature type="domain" description="CW-type" evidence="10">
    <location>
        <begin position="5"/>
        <end position="64"/>
    </location>
</feature>
<feature type="domain" description="MBD" evidence="9">
    <location>
        <begin position="70"/>
        <end position="141"/>
    </location>
</feature>
<dbReference type="Proteomes" id="UP001237642">
    <property type="component" value="Unassembled WGS sequence"/>
</dbReference>